<dbReference type="InterPro" id="IPR013189">
    <property type="entry name" value="Glyco_hydro_32_C"/>
</dbReference>
<dbReference type="SUPFAM" id="SSF75005">
    <property type="entry name" value="Arabinanase/levansucrase/invertase"/>
    <property type="match status" value="1"/>
</dbReference>
<feature type="domain" description="Glycosyl hydrolase family 32 C-terminal" evidence="11">
    <location>
        <begin position="349"/>
        <end position="461"/>
    </location>
</feature>
<dbReference type="Proteomes" id="UP000051248">
    <property type="component" value="Unassembled WGS sequence"/>
</dbReference>
<evidence type="ECO:0000256" key="5">
    <source>
        <dbReference type="ARBA" id="ARBA00022801"/>
    </source>
</evidence>
<keyword evidence="9" id="KW-0963">Cytoplasm</keyword>
<dbReference type="Gene3D" id="2.60.120.560">
    <property type="entry name" value="Exo-inulinase, domain 1"/>
    <property type="match status" value="1"/>
</dbReference>
<reference evidence="12 13" key="1">
    <citation type="journal article" date="2015" name="Genome Announc.">
        <title>Expanding the biotechnology potential of lactobacilli through comparative genomics of 213 strains and associated genera.</title>
        <authorList>
            <person name="Sun Z."/>
            <person name="Harris H.M."/>
            <person name="McCann A."/>
            <person name="Guo C."/>
            <person name="Argimon S."/>
            <person name="Zhang W."/>
            <person name="Yang X."/>
            <person name="Jeffery I.B."/>
            <person name="Cooney J.C."/>
            <person name="Kagawa T.F."/>
            <person name="Liu W."/>
            <person name="Song Y."/>
            <person name="Salvetti E."/>
            <person name="Wrobel A."/>
            <person name="Rasinkangas P."/>
            <person name="Parkhill J."/>
            <person name="Rea M.C."/>
            <person name="O'Sullivan O."/>
            <person name="Ritari J."/>
            <person name="Douillard F.P."/>
            <person name="Paul Ross R."/>
            <person name="Yang R."/>
            <person name="Briner A.E."/>
            <person name="Felis G.E."/>
            <person name="de Vos W.M."/>
            <person name="Barrangou R."/>
            <person name="Klaenhammer T.R."/>
            <person name="Caufield P.W."/>
            <person name="Cui Y."/>
            <person name="Zhang H."/>
            <person name="O'Toole P.W."/>
        </authorList>
    </citation>
    <scope>NUCLEOTIDE SEQUENCE [LARGE SCALE GENOMIC DNA]</scope>
    <source>
        <strain evidence="12 13">DSM 19682</strain>
    </source>
</reference>
<dbReference type="EC" id="3.2.1.26" evidence="3 8"/>
<evidence type="ECO:0000256" key="8">
    <source>
        <dbReference type="RuleBase" id="RU362110"/>
    </source>
</evidence>
<dbReference type="GO" id="GO:0005737">
    <property type="term" value="C:cytoplasm"/>
    <property type="evidence" value="ECO:0007669"/>
    <property type="project" value="UniProtKB-SubCell"/>
</dbReference>
<dbReference type="AlphaFoldDB" id="A0A0R1KBG9"/>
<keyword evidence="13" id="KW-1185">Reference proteome</keyword>
<evidence type="ECO:0000256" key="1">
    <source>
        <dbReference type="ARBA" id="ARBA00004914"/>
    </source>
</evidence>
<keyword evidence="9" id="KW-0119">Carbohydrate metabolism</keyword>
<keyword evidence="5 8" id="KW-0378">Hydrolase</keyword>
<dbReference type="EMBL" id="AZDZ01000002">
    <property type="protein sequence ID" value="KRK80982.1"/>
    <property type="molecule type" value="Genomic_DNA"/>
</dbReference>
<dbReference type="SMART" id="SM00640">
    <property type="entry name" value="Glyco_32"/>
    <property type="match status" value="1"/>
</dbReference>
<keyword evidence="6 8" id="KW-0326">Glycosidase</keyword>
<comment type="pathway">
    <text evidence="1 9">Glycan biosynthesis; sucrose metabolism.</text>
</comment>
<evidence type="ECO:0000256" key="6">
    <source>
        <dbReference type="ARBA" id="ARBA00023295"/>
    </source>
</evidence>
<comment type="catalytic activity">
    <reaction evidence="8">
        <text>Hydrolysis of terminal non-reducing beta-D-fructofuranoside residues in beta-D-fructofuranosides.</text>
        <dbReference type="EC" id="3.2.1.26"/>
    </reaction>
</comment>
<dbReference type="PANTHER" id="PTHR43101">
    <property type="entry name" value="BETA-FRUCTOSIDASE"/>
    <property type="match status" value="1"/>
</dbReference>
<comment type="similarity">
    <text evidence="2 8">Belongs to the glycosyl hydrolase 32 family.</text>
</comment>
<dbReference type="InterPro" id="IPR006232">
    <property type="entry name" value="Suc6P_hydrolase"/>
</dbReference>
<comment type="function">
    <text evidence="9">Enables the bacterium to metabolize sucrose as a sole carbon source.</text>
</comment>
<dbReference type="GO" id="GO:0004564">
    <property type="term" value="F:beta-fructofuranosidase activity"/>
    <property type="evidence" value="ECO:0007669"/>
    <property type="project" value="UniProtKB-EC"/>
</dbReference>
<evidence type="ECO:0000256" key="3">
    <source>
        <dbReference type="ARBA" id="ARBA00012758"/>
    </source>
</evidence>
<organism evidence="12 13">
    <name type="scientific">Companilactobacillus nodensis DSM 19682 = JCM 14932 = NBRC 107160</name>
    <dbReference type="NCBI Taxonomy" id="1423775"/>
    <lineage>
        <taxon>Bacteria</taxon>
        <taxon>Bacillati</taxon>
        <taxon>Bacillota</taxon>
        <taxon>Bacilli</taxon>
        <taxon>Lactobacillales</taxon>
        <taxon>Lactobacillaceae</taxon>
        <taxon>Companilactobacillus</taxon>
    </lineage>
</organism>
<feature type="domain" description="Glycosyl hydrolase family 32 N-terminal" evidence="10">
    <location>
        <begin position="20"/>
        <end position="327"/>
    </location>
</feature>
<dbReference type="InterPro" id="IPR051214">
    <property type="entry name" value="GH32_Enzymes"/>
</dbReference>
<sequence>MQTILKPIEITNERYRLGYHVAAKSGWINDPNGFCYFKGYYHIFYQHYPFAAEWGPMHWGHARSKDLVHWETLPIALTPGDKEDESGCFSGSAVVHDGKMYLIYTGHHYYPGDDNPDHFWQNQNLAISEDGIHFKKYENNPIISQAPEDNTQHFRDPKVWYENGNWHLILGSQSNDGLGRVLRYDSDNLIDWNYLGPVAKSNNLKKEGYMWECPDFFSLGDKQVLLMSPQGIDAEGIHYNNENETGYMTGDFSYTDNKFERNNFQELDSGHDFYATQTILAPDGRRLLFGWMDMWGSEFPEKQDGWSGALIFPRELTLKNDKLYMKPVDELKLLRTSELLNGESNINGSYPFDFSSKQYEAEITLNMDNATEAGFSLTDSNDQEMLRLQYSKNNNHVSVMRPGKDGVREVVISATDTLKLHILVDTSSVEIFINDGEATFTERIYSEDTLRFNLLSNGEVSASYDIYQLDTNAIEY</sequence>
<dbReference type="NCBIfam" id="TIGR01322">
    <property type="entry name" value="scrB_fam"/>
    <property type="match status" value="1"/>
</dbReference>
<dbReference type="eggNOG" id="COG1621">
    <property type="taxonomic scope" value="Bacteria"/>
</dbReference>
<comment type="caution">
    <text evidence="12">The sequence shown here is derived from an EMBL/GenBank/DDBJ whole genome shotgun (WGS) entry which is preliminary data.</text>
</comment>
<dbReference type="Pfam" id="PF00251">
    <property type="entry name" value="Glyco_hydro_32N"/>
    <property type="match status" value="1"/>
</dbReference>
<evidence type="ECO:0000256" key="9">
    <source>
        <dbReference type="RuleBase" id="RU365015"/>
    </source>
</evidence>
<dbReference type="RefSeq" id="WP_034542472.1">
    <property type="nucleotide sequence ID" value="NZ_AZDZ01000002.1"/>
</dbReference>
<dbReference type="OrthoDB" id="9759709at2"/>
<dbReference type="InterPro" id="IPR013320">
    <property type="entry name" value="ConA-like_dom_sf"/>
</dbReference>
<dbReference type="InterPro" id="IPR013148">
    <property type="entry name" value="Glyco_hydro_32_N"/>
</dbReference>
<dbReference type="SUPFAM" id="SSF49899">
    <property type="entry name" value="Concanavalin A-like lectins/glucanases"/>
    <property type="match status" value="1"/>
</dbReference>
<name>A0A0R1KBG9_9LACO</name>
<dbReference type="STRING" id="1423775.FD03_GL001117"/>
<evidence type="ECO:0000259" key="11">
    <source>
        <dbReference type="Pfam" id="PF08244"/>
    </source>
</evidence>
<gene>
    <name evidence="12" type="ORF">FD03_GL001117</name>
</gene>
<proteinExistence type="inferred from homology"/>
<accession>A0A0R1KBG9</accession>
<evidence type="ECO:0000313" key="13">
    <source>
        <dbReference type="Proteomes" id="UP000051248"/>
    </source>
</evidence>
<dbReference type="PANTHER" id="PTHR43101:SF1">
    <property type="entry name" value="BETA-FRUCTOSIDASE"/>
    <property type="match status" value="1"/>
</dbReference>
<dbReference type="InterPro" id="IPR001362">
    <property type="entry name" value="Glyco_hydro_32"/>
</dbReference>
<dbReference type="InterPro" id="IPR023296">
    <property type="entry name" value="Glyco_hydro_beta-prop_sf"/>
</dbReference>
<dbReference type="CDD" id="cd08996">
    <property type="entry name" value="GH32_FFase"/>
    <property type="match status" value="1"/>
</dbReference>
<evidence type="ECO:0000259" key="10">
    <source>
        <dbReference type="Pfam" id="PF00251"/>
    </source>
</evidence>
<protein>
    <recommendedName>
        <fullName evidence="4 8">Sucrose-6-phosphate hydrolase</fullName>
        <ecNumber evidence="3 8">3.2.1.26</ecNumber>
    </recommendedName>
    <alternativeName>
        <fullName evidence="7 9">Invertase</fullName>
    </alternativeName>
</protein>
<dbReference type="Gene3D" id="2.115.10.20">
    <property type="entry name" value="Glycosyl hydrolase domain, family 43"/>
    <property type="match status" value="1"/>
</dbReference>
<evidence type="ECO:0000256" key="7">
    <source>
        <dbReference type="ARBA" id="ARBA00033367"/>
    </source>
</evidence>
<evidence type="ECO:0000313" key="12">
    <source>
        <dbReference type="EMBL" id="KRK80982.1"/>
    </source>
</evidence>
<dbReference type="Pfam" id="PF08244">
    <property type="entry name" value="Glyco_hydro_32C"/>
    <property type="match status" value="1"/>
</dbReference>
<evidence type="ECO:0000256" key="4">
    <source>
        <dbReference type="ARBA" id="ARBA00019623"/>
    </source>
</evidence>
<comment type="subcellular location">
    <subcellularLocation>
        <location evidence="9">Cytoplasm</location>
    </subcellularLocation>
</comment>
<dbReference type="UniPathway" id="UPA00238"/>
<dbReference type="PATRIC" id="fig|1423775.4.peg.1147"/>
<evidence type="ECO:0000256" key="2">
    <source>
        <dbReference type="ARBA" id="ARBA00009902"/>
    </source>
</evidence>
<dbReference type="GO" id="GO:0005985">
    <property type="term" value="P:sucrose metabolic process"/>
    <property type="evidence" value="ECO:0007669"/>
    <property type="project" value="UniProtKB-UniPathway"/>
</dbReference>